<protein>
    <submittedName>
        <fullName evidence="1">Uncharacterized protein</fullName>
    </submittedName>
</protein>
<reference evidence="1" key="1">
    <citation type="journal article" date="2019" name="bioRxiv">
        <title>The Genome of the Zebra Mussel, Dreissena polymorpha: A Resource for Invasive Species Research.</title>
        <authorList>
            <person name="McCartney M.A."/>
            <person name="Auch B."/>
            <person name="Kono T."/>
            <person name="Mallez S."/>
            <person name="Zhang Y."/>
            <person name="Obille A."/>
            <person name="Becker A."/>
            <person name="Abrahante J.E."/>
            <person name="Garbe J."/>
            <person name="Badalamenti J.P."/>
            <person name="Herman A."/>
            <person name="Mangelson H."/>
            <person name="Liachko I."/>
            <person name="Sullivan S."/>
            <person name="Sone E.D."/>
            <person name="Koren S."/>
            <person name="Silverstein K.A.T."/>
            <person name="Beckman K.B."/>
            <person name="Gohl D.M."/>
        </authorList>
    </citation>
    <scope>NUCLEOTIDE SEQUENCE</scope>
    <source>
        <strain evidence="1">Duluth1</strain>
        <tissue evidence="1">Whole animal</tissue>
    </source>
</reference>
<reference evidence="1" key="2">
    <citation type="submission" date="2020-11" db="EMBL/GenBank/DDBJ databases">
        <authorList>
            <person name="McCartney M.A."/>
            <person name="Auch B."/>
            <person name="Kono T."/>
            <person name="Mallez S."/>
            <person name="Becker A."/>
            <person name="Gohl D.M."/>
            <person name="Silverstein K.A.T."/>
            <person name="Koren S."/>
            <person name="Bechman K.B."/>
            <person name="Herman A."/>
            <person name="Abrahante J.E."/>
            <person name="Garbe J."/>
        </authorList>
    </citation>
    <scope>NUCLEOTIDE SEQUENCE</scope>
    <source>
        <strain evidence="1">Duluth1</strain>
        <tissue evidence="1">Whole animal</tissue>
    </source>
</reference>
<name>A0A9D4E7G5_DREPO</name>
<accession>A0A9D4E7G5</accession>
<proteinExistence type="predicted"/>
<dbReference type="Proteomes" id="UP000828390">
    <property type="component" value="Unassembled WGS sequence"/>
</dbReference>
<comment type="caution">
    <text evidence="1">The sequence shown here is derived from an EMBL/GenBank/DDBJ whole genome shotgun (WGS) entry which is preliminary data.</text>
</comment>
<evidence type="ECO:0000313" key="2">
    <source>
        <dbReference type="Proteomes" id="UP000828390"/>
    </source>
</evidence>
<dbReference type="EMBL" id="JAIWYP010000009">
    <property type="protein sequence ID" value="KAH3773684.1"/>
    <property type="molecule type" value="Genomic_DNA"/>
</dbReference>
<keyword evidence="2" id="KW-1185">Reference proteome</keyword>
<dbReference type="AlphaFoldDB" id="A0A9D4E7G5"/>
<gene>
    <name evidence="1" type="ORF">DPMN_175052</name>
</gene>
<evidence type="ECO:0000313" key="1">
    <source>
        <dbReference type="EMBL" id="KAH3773684.1"/>
    </source>
</evidence>
<organism evidence="1 2">
    <name type="scientific">Dreissena polymorpha</name>
    <name type="common">Zebra mussel</name>
    <name type="synonym">Mytilus polymorpha</name>
    <dbReference type="NCBI Taxonomy" id="45954"/>
    <lineage>
        <taxon>Eukaryota</taxon>
        <taxon>Metazoa</taxon>
        <taxon>Spiralia</taxon>
        <taxon>Lophotrochozoa</taxon>
        <taxon>Mollusca</taxon>
        <taxon>Bivalvia</taxon>
        <taxon>Autobranchia</taxon>
        <taxon>Heteroconchia</taxon>
        <taxon>Euheterodonta</taxon>
        <taxon>Imparidentia</taxon>
        <taxon>Neoheterodontei</taxon>
        <taxon>Myida</taxon>
        <taxon>Dreissenoidea</taxon>
        <taxon>Dreissenidae</taxon>
        <taxon>Dreissena</taxon>
    </lineage>
</organism>
<sequence>METPGYIHRPRTTWPTWYTCDPCRAGAGLWTLVPHYTTDGLGGEEKAGHSGYTGEEWSGEPTISLLQQHHIVHHCGTGDIWQRQHPVVQSGITCKCMYYLF</sequence>